<dbReference type="RefSeq" id="WP_038188716.1">
    <property type="nucleotide sequence ID" value="NZ_JRWP01000004.1"/>
</dbReference>
<dbReference type="SUPFAM" id="SSF53254">
    <property type="entry name" value="Phosphoglycerate mutase-like"/>
    <property type="match status" value="1"/>
</dbReference>
<dbReference type="AlphaFoldDB" id="A0A0A5I3D2"/>
<dbReference type="SMART" id="SM00855">
    <property type="entry name" value="PGAM"/>
    <property type="match status" value="1"/>
</dbReference>
<dbReference type="Gene3D" id="3.40.50.1240">
    <property type="entry name" value="Phosphoglycerate mutase-like"/>
    <property type="match status" value="1"/>
</dbReference>
<organism evidence="1 2">
    <name type="scientific">Photobacterium sp. (strain ATCC 43367)</name>
    <dbReference type="NCBI Taxonomy" id="379097"/>
    <lineage>
        <taxon>Bacteria</taxon>
        <taxon>Pseudomonadati</taxon>
        <taxon>Pseudomonadota</taxon>
        <taxon>Gammaproteobacteria</taxon>
        <taxon>Vibrionales</taxon>
        <taxon>Vibrionaceae</taxon>
        <taxon>Vibrio</taxon>
        <taxon>Vibrio oreintalis group</taxon>
    </lineage>
</organism>
<dbReference type="EMBL" id="JRWP01000004">
    <property type="protein sequence ID" value="KGY10346.1"/>
    <property type="molecule type" value="Genomic_DNA"/>
</dbReference>
<evidence type="ECO:0000313" key="1">
    <source>
        <dbReference type="EMBL" id="KGY10346.1"/>
    </source>
</evidence>
<protein>
    <recommendedName>
        <fullName evidence="3">Phosphoglycerate mutase</fullName>
    </recommendedName>
</protein>
<reference evidence="1 2" key="1">
    <citation type="submission" date="2014-10" db="EMBL/GenBank/DDBJ databases">
        <title>Genome sequencing of Vibrio sinaloensis T08.</title>
        <authorList>
            <person name="Chan K.-G."/>
            <person name="Mohamad N.I."/>
        </authorList>
    </citation>
    <scope>NUCLEOTIDE SEQUENCE [LARGE SCALE GENOMIC DNA]</scope>
    <source>
        <strain evidence="1 2">T08</strain>
    </source>
</reference>
<evidence type="ECO:0008006" key="3">
    <source>
        <dbReference type="Google" id="ProtNLM"/>
    </source>
</evidence>
<gene>
    <name evidence="1" type="ORF">NM06_05405</name>
</gene>
<dbReference type="InterPro" id="IPR029033">
    <property type="entry name" value="His_PPase_superfam"/>
</dbReference>
<dbReference type="Pfam" id="PF00300">
    <property type="entry name" value="His_Phos_1"/>
    <property type="match status" value="1"/>
</dbReference>
<accession>A0A0A5I3D2</accession>
<dbReference type="Proteomes" id="UP000030451">
    <property type="component" value="Unassembled WGS sequence"/>
</dbReference>
<proteinExistence type="predicted"/>
<dbReference type="CDD" id="cd07040">
    <property type="entry name" value="HP"/>
    <property type="match status" value="1"/>
</dbReference>
<name>A0A0A5I3D2_PHOS4</name>
<evidence type="ECO:0000313" key="2">
    <source>
        <dbReference type="Proteomes" id="UP000030451"/>
    </source>
</evidence>
<dbReference type="OrthoDB" id="1428641at2"/>
<comment type="caution">
    <text evidence="1">The sequence shown here is derived from an EMBL/GenBank/DDBJ whole genome shotgun (WGS) entry which is preliminary data.</text>
</comment>
<sequence length="196" mass="21880">MRKLILIRHAERPEIAPNEVGNDVVLTEQGKQDTAQYAQSIGGQVVSMMTSPIERCIETAEIIAKEKGFPVEHIERSRLLGNPGFVIEDGKLAWQQWQTKGHDVVNQHLLSATDALPGFMDFEIAVNAFLEKMATVLSDASEGLHVWVTHDVMLACLASRTLPSHLKMADWPHFLGHLIVTLEESGELSFEYLQKP</sequence>
<dbReference type="InterPro" id="IPR013078">
    <property type="entry name" value="His_Pase_superF_clade-1"/>
</dbReference>